<protein>
    <submittedName>
        <fullName evidence="4">Uncharacterized protein</fullName>
    </submittedName>
</protein>
<gene>
    <name evidence="4" type="ORF">QBC38DRAFT_138573</name>
</gene>
<name>A0AAN6YNG2_9PEZI</name>
<evidence type="ECO:0000313" key="5">
    <source>
        <dbReference type="Proteomes" id="UP001301958"/>
    </source>
</evidence>
<dbReference type="AlphaFoldDB" id="A0AAN6YNG2"/>
<organism evidence="4 5">
    <name type="scientific">Podospora fimiseda</name>
    <dbReference type="NCBI Taxonomy" id="252190"/>
    <lineage>
        <taxon>Eukaryota</taxon>
        <taxon>Fungi</taxon>
        <taxon>Dikarya</taxon>
        <taxon>Ascomycota</taxon>
        <taxon>Pezizomycotina</taxon>
        <taxon>Sordariomycetes</taxon>
        <taxon>Sordariomycetidae</taxon>
        <taxon>Sordariales</taxon>
        <taxon>Podosporaceae</taxon>
        <taxon>Podospora</taxon>
    </lineage>
</organism>
<keyword evidence="2" id="KW-0812">Transmembrane</keyword>
<evidence type="ECO:0000256" key="1">
    <source>
        <dbReference type="SAM" id="MobiDB-lite"/>
    </source>
</evidence>
<sequence length="287" mass="30261">MRKSDSHVVRIPPPSTTASILLLFPLLCPYTLLVHAQNTEPTSTITTKTTSPARPEPDPMTMMMTPWMRIIPLIVSGVLGSILLALIVALGFCCSQNRRLKKQVEKLEGLNIDLNKQKIFRSLSNSDSRSDAGGQSRPSTTSVPRPIITTGSTQQGVESYFPSVSEESLSGENGSGMVRTPRTPVTAAYHQQLLMVNQGMGSGGSGGWNQGYGMGSGMALASPGQGRSPSWAVRGEVTSRYTGGGAGYYLDPGRGSERGVVPVSPGLGYEVSGENNGMAELSGVGGK</sequence>
<keyword evidence="2" id="KW-0472">Membrane</keyword>
<feature type="compositionally biased region" description="Low complexity" evidence="1">
    <location>
        <begin position="163"/>
        <end position="176"/>
    </location>
</feature>
<keyword evidence="5" id="KW-1185">Reference proteome</keyword>
<proteinExistence type="predicted"/>
<evidence type="ECO:0000256" key="2">
    <source>
        <dbReference type="SAM" id="Phobius"/>
    </source>
</evidence>
<feature type="compositionally biased region" description="Polar residues" evidence="1">
    <location>
        <begin position="136"/>
        <end position="157"/>
    </location>
</feature>
<feature type="region of interest" description="Disordered" evidence="1">
    <location>
        <begin position="123"/>
        <end position="181"/>
    </location>
</feature>
<feature type="signal peptide" evidence="3">
    <location>
        <begin position="1"/>
        <end position="36"/>
    </location>
</feature>
<reference evidence="4" key="1">
    <citation type="journal article" date="2023" name="Mol. Phylogenet. Evol.">
        <title>Genome-scale phylogeny and comparative genomics of the fungal order Sordariales.</title>
        <authorList>
            <person name="Hensen N."/>
            <person name="Bonometti L."/>
            <person name="Westerberg I."/>
            <person name="Brannstrom I.O."/>
            <person name="Guillou S."/>
            <person name="Cros-Aarteil S."/>
            <person name="Calhoun S."/>
            <person name="Haridas S."/>
            <person name="Kuo A."/>
            <person name="Mondo S."/>
            <person name="Pangilinan J."/>
            <person name="Riley R."/>
            <person name="LaButti K."/>
            <person name="Andreopoulos B."/>
            <person name="Lipzen A."/>
            <person name="Chen C."/>
            <person name="Yan M."/>
            <person name="Daum C."/>
            <person name="Ng V."/>
            <person name="Clum A."/>
            <person name="Steindorff A."/>
            <person name="Ohm R.A."/>
            <person name="Martin F."/>
            <person name="Silar P."/>
            <person name="Natvig D.O."/>
            <person name="Lalanne C."/>
            <person name="Gautier V."/>
            <person name="Ament-Velasquez S.L."/>
            <person name="Kruys A."/>
            <person name="Hutchinson M.I."/>
            <person name="Powell A.J."/>
            <person name="Barry K."/>
            <person name="Miller A.N."/>
            <person name="Grigoriev I.V."/>
            <person name="Debuchy R."/>
            <person name="Gladieux P."/>
            <person name="Hiltunen Thoren M."/>
            <person name="Johannesson H."/>
        </authorList>
    </citation>
    <scope>NUCLEOTIDE SEQUENCE</scope>
    <source>
        <strain evidence="4">CBS 990.96</strain>
    </source>
</reference>
<reference evidence="4" key="2">
    <citation type="submission" date="2023-05" db="EMBL/GenBank/DDBJ databases">
        <authorList>
            <consortium name="Lawrence Berkeley National Laboratory"/>
            <person name="Steindorff A."/>
            <person name="Hensen N."/>
            <person name="Bonometti L."/>
            <person name="Westerberg I."/>
            <person name="Brannstrom I.O."/>
            <person name="Guillou S."/>
            <person name="Cros-Aarteil S."/>
            <person name="Calhoun S."/>
            <person name="Haridas S."/>
            <person name="Kuo A."/>
            <person name="Mondo S."/>
            <person name="Pangilinan J."/>
            <person name="Riley R."/>
            <person name="Labutti K."/>
            <person name="Andreopoulos B."/>
            <person name="Lipzen A."/>
            <person name="Chen C."/>
            <person name="Yanf M."/>
            <person name="Daum C."/>
            <person name="Ng V."/>
            <person name="Clum A."/>
            <person name="Ohm R."/>
            <person name="Martin F."/>
            <person name="Silar P."/>
            <person name="Natvig D."/>
            <person name="Lalanne C."/>
            <person name="Gautier V."/>
            <person name="Ament-Velasquez S.L."/>
            <person name="Kruys A."/>
            <person name="Hutchinson M.I."/>
            <person name="Powell A.J."/>
            <person name="Barry K."/>
            <person name="Miller A.N."/>
            <person name="Grigoriev I.V."/>
            <person name="Debuchy R."/>
            <person name="Gladieux P."/>
            <person name="Thoren M.H."/>
            <person name="Johannesson H."/>
        </authorList>
    </citation>
    <scope>NUCLEOTIDE SEQUENCE</scope>
    <source>
        <strain evidence="4">CBS 990.96</strain>
    </source>
</reference>
<keyword evidence="3" id="KW-0732">Signal</keyword>
<evidence type="ECO:0000256" key="3">
    <source>
        <dbReference type="SAM" id="SignalP"/>
    </source>
</evidence>
<keyword evidence="2" id="KW-1133">Transmembrane helix</keyword>
<dbReference type="EMBL" id="MU865569">
    <property type="protein sequence ID" value="KAK4221236.1"/>
    <property type="molecule type" value="Genomic_DNA"/>
</dbReference>
<evidence type="ECO:0000313" key="4">
    <source>
        <dbReference type="EMBL" id="KAK4221236.1"/>
    </source>
</evidence>
<feature type="transmembrane region" description="Helical" evidence="2">
    <location>
        <begin position="70"/>
        <end position="93"/>
    </location>
</feature>
<dbReference type="Proteomes" id="UP001301958">
    <property type="component" value="Unassembled WGS sequence"/>
</dbReference>
<comment type="caution">
    <text evidence="4">The sequence shown here is derived from an EMBL/GenBank/DDBJ whole genome shotgun (WGS) entry which is preliminary data.</text>
</comment>
<feature type="chain" id="PRO_5042962741" evidence="3">
    <location>
        <begin position="37"/>
        <end position="287"/>
    </location>
</feature>
<accession>A0AAN6YNG2</accession>